<protein>
    <submittedName>
        <fullName evidence="2">Putative ribonuclease H protein</fullName>
    </submittedName>
</protein>
<dbReference type="AlphaFoldDB" id="A0A392NQ65"/>
<comment type="caution">
    <text evidence="2">The sequence shown here is derived from an EMBL/GenBank/DDBJ whole genome shotgun (WGS) entry which is preliminary data.</text>
</comment>
<dbReference type="Proteomes" id="UP000265520">
    <property type="component" value="Unassembled WGS sequence"/>
</dbReference>
<sequence length="247" mass="28437">MLAPWSELLRFRYGSFAANFLYGEGIEGLKKASIWWRDIWSVGGASEANWFSNNVSNIIGDGKVVGFWKEKWIGSEPLRAAFPTLYVKSSQQDDCIADMGKWENDSWSWNLSWTATLSVEETAAAGELLLILEEIKPCMDVVDRRKWIPQAAGSFSVQSSYTVMQNLFVMDDIDINTERELKKLWLNDVPSKVSIFGWRLLLEKLPTQEALYRKGIITNRHDRWMGINFIQFEAGWHHFNLFGKIAK</sequence>
<evidence type="ECO:0000259" key="1">
    <source>
        <dbReference type="Pfam" id="PF13966"/>
    </source>
</evidence>
<dbReference type="PANTHER" id="PTHR36617">
    <property type="entry name" value="PROTEIN, PUTATIVE-RELATED"/>
    <property type="match status" value="1"/>
</dbReference>
<keyword evidence="3" id="KW-1185">Reference proteome</keyword>
<evidence type="ECO:0000313" key="2">
    <source>
        <dbReference type="EMBL" id="MCI01226.1"/>
    </source>
</evidence>
<dbReference type="Pfam" id="PF13966">
    <property type="entry name" value="zf-RVT"/>
    <property type="match status" value="1"/>
</dbReference>
<name>A0A392NQ65_9FABA</name>
<dbReference type="PANTHER" id="PTHR36617:SF16">
    <property type="entry name" value="OS04G0516500 PROTEIN"/>
    <property type="match status" value="1"/>
</dbReference>
<feature type="domain" description="Reverse transcriptase zinc-binding" evidence="1">
    <location>
        <begin position="155"/>
        <end position="218"/>
    </location>
</feature>
<proteinExistence type="predicted"/>
<feature type="non-terminal residue" evidence="2">
    <location>
        <position position="247"/>
    </location>
</feature>
<organism evidence="2 3">
    <name type="scientific">Trifolium medium</name>
    <dbReference type="NCBI Taxonomy" id="97028"/>
    <lineage>
        <taxon>Eukaryota</taxon>
        <taxon>Viridiplantae</taxon>
        <taxon>Streptophyta</taxon>
        <taxon>Embryophyta</taxon>
        <taxon>Tracheophyta</taxon>
        <taxon>Spermatophyta</taxon>
        <taxon>Magnoliopsida</taxon>
        <taxon>eudicotyledons</taxon>
        <taxon>Gunneridae</taxon>
        <taxon>Pentapetalae</taxon>
        <taxon>rosids</taxon>
        <taxon>fabids</taxon>
        <taxon>Fabales</taxon>
        <taxon>Fabaceae</taxon>
        <taxon>Papilionoideae</taxon>
        <taxon>50 kb inversion clade</taxon>
        <taxon>NPAAA clade</taxon>
        <taxon>Hologalegina</taxon>
        <taxon>IRL clade</taxon>
        <taxon>Trifolieae</taxon>
        <taxon>Trifolium</taxon>
    </lineage>
</organism>
<accession>A0A392NQ65</accession>
<reference evidence="2 3" key="1">
    <citation type="journal article" date="2018" name="Front. Plant Sci.">
        <title>Red Clover (Trifolium pratense) and Zigzag Clover (T. medium) - A Picture of Genomic Similarities and Differences.</title>
        <authorList>
            <person name="Dluhosova J."/>
            <person name="Istvanek J."/>
            <person name="Nedelnik J."/>
            <person name="Repkova J."/>
        </authorList>
    </citation>
    <scope>NUCLEOTIDE SEQUENCE [LARGE SCALE GENOMIC DNA]</scope>
    <source>
        <strain evidence="3">cv. 10/8</strain>
        <tissue evidence="2">Leaf</tissue>
    </source>
</reference>
<dbReference type="EMBL" id="LXQA010045576">
    <property type="protein sequence ID" value="MCI01226.1"/>
    <property type="molecule type" value="Genomic_DNA"/>
</dbReference>
<dbReference type="InterPro" id="IPR026960">
    <property type="entry name" value="RVT-Znf"/>
</dbReference>
<evidence type="ECO:0000313" key="3">
    <source>
        <dbReference type="Proteomes" id="UP000265520"/>
    </source>
</evidence>